<comment type="caution">
    <text evidence="2">The sequence shown here is derived from an EMBL/GenBank/DDBJ whole genome shotgun (WGS) entry which is preliminary data.</text>
</comment>
<dbReference type="EMBL" id="BMAO01026642">
    <property type="protein sequence ID" value="GFR11227.1"/>
    <property type="molecule type" value="Genomic_DNA"/>
</dbReference>
<proteinExistence type="predicted"/>
<dbReference type="PANTHER" id="PTHR37984:SF5">
    <property type="entry name" value="PROTEIN NYNRIN-LIKE"/>
    <property type="match status" value="1"/>
</dbReference>
<protein>
    <submittedName>
        <fullName evidence="2">Transposon Ty3-I Gag-Pol polyprotein</fullName>
    </submittedName>
</protein>
<keyword evidence="3" id="KW-1185">Reference proteome</keyword>
<evidence type="ECO:0000313" key="2">
    <source>
        <dbReference type="EMBL" id="GFR11227.1"/>
    </source>
</evidence>
<dbReference type="SUPFAM" id="SSF56672">
    <property type="entry name" value="DNA/RNA polymerases"/>
    <property type="match status" value="1"/>
</dbReference>
<dbReference type="GO" id="GO:0071897">
    <property type="term" value="P:DNA biosynthetic process"/>
    <property type="evidence" value="ECO:0007669"/>
    <property type="project" value="UniProtKB-ARBA"/>
</dbReference>
<dbReference type="Gene3D" id="3.30.70.270">
    <property type="match status" value="1"/>
</dbReference>
<dbReference type="InterPro" id="IPR043502">
    <property type="entry name" value="DNA/RNA_pol_sf"/>
</dbReference>
<evidence type="ECO:0000259" key="1">
    <source>
        <dbReference type="Pfam" id="PF00078"/>
    </source>
</evidence>
<feature type="domain" description="Reverse transcriptase" evidence="1">
    <location>
        <begin position="2"/>
        <end position="111"/>
    </location>
</feature>
<dbReference type="InterPro" id="IPR050951">
    <property type="entry name" value="Retrovirus_Pol_polyprotein"/>
</dbReference>
<dbReference type="InterPro" id="IPR043128">
    <property type="entry name" value="Rev_trsase/Diguanyl_cyclase"/>
</dbReference>
<dbReference type="Pfam" id="PF00078">
    <property type="entry name" value="RVT_1"/>
    <property type="match status" value="1"/>
</dbReference>
<sequence length="150" mass="17920">MMDLKTEYWLIEVDDNDRKKTAFVLLDVFYKFKFMTFGLCNFPATFERIMDKMCLKRNISISNLDDIRMFAQNFREHISHLRWVMRCIHKMDVAQISDKFSFGKKKFAILGTLDDQRGIYPDPLETSPITNFPFPQSVAYVRTFQRLCLY</sequence>
<name>A0A8X6LK06_TRICU</name>
<gene>
    <name evidence="2" type="primary">TY3B-I_758</name>
    <name evidence="2" type="ORF">TNCT_664451</name>
</gene>
<dbReference type="Gene3D" id="3.10.10.10">
    <property type="entry name" value="HIV Type 1 Reverse Transcriptase, subunit A, domain 1"/>
    <property type="match status" value="1"/>
</dbReference>
<dbReference type="AlphaFoldDB" id="A0A8X6LK06"/>
<dbReference type="InterPro" id="IPR000477">
    <property type="entry name" value="RT_dom"/>
</dbReference>
<evidence type="ECO:0000313" key="3">
    <source>
        <dbReference type="Proteomes" id="UP000887116"/>
    </source>
</evidence>
<organism evidence="2 3">
    <name type="scientific">Trichonephila clavata</name>
    <name type="common">Joro spider</name>
    <name type="synonym">Nephila clavata</name>
    <dbReference type="NCBI Taxonomy" id="2740835"/>
    <lineage>
        <taxon>Eukaryota</taxon>
        <taxon>Metazoa</taxon>
        <taxon>Ecdysozoa</taxon>
        <taxon>Arthropoda</taxon>
        <taxon>Chelicerata</taxon>
        <taxon>Arachnida</taxon>
        <taxon>Araneae</taxon>
        <taxon>Araneomorphae</taxon>
        <taxon>Entelegynae</taxon>
        <taxon>Araneoidea</taxon>
        <taxon>Nephilidae</taxon>
        <taxon>Trichonephila</taxon>
    </lineage>
</organism>
<accession>A0A8X6LK06</accession>
<reference evidence="2" key="1">
    <citation type="submission" date="2020-07" db="EMBL/GenBank/DDBJ databases">
        <title>Multicomponent nature underlies the extraordinary mechanical properties of spider dragline silk.</title>
        <authorList>
            <person name="Kono N."/>
            <person name="Nakamura H."/>
            <person name="Mori M."/>
            <person name="Yoshida Y."/>
            <person name="Ohtoshi R."/>
            <person name="Malay A.D."/>
            <person name="Moran D.A.P."/>
            <person name="Tomita M."/>
            <person name="Numata K."/>
            <person name="Arakawa K."/>
        </authorList>
    </citation>
    <scope>NUCLEOTIDE SEQUENCE</scope>
</reference>
<dbReference type="OrthoDB" id="7305312at2759"/>
<dbReference type="PANTHER" id="PTHR37984">
    <property type="entry name" value="PROTEIN CBG26694"/>
    <property type="match status" value="1"/>
</dbReference>
<dbReference type="Proteomes" id="UP000887116">
    <property type="component" value="Unassembled WGS sequence"/>
</dbReference>